<reference evidence="1 2" key="1">
    <citation type="journal article" date="2019" name="Environ. Microbiol.">
        <title>At the nexus of three kingdoms: the genome of the mycorrhizal fungus Gigaspora margarita provides insights into plant, endobacterial and fungal interactions.</title>
        <authorList>
            <person name="Venice F."/>
            <person name="Ghignone S."/>
            <person name="Salvioli di Fossalunga A."/>
            <person name="Amselem J."/>
            <person name="Novero M."/>
            <person name="Xianan X."/>
            <person name="Sedzielewska Toro K."/>
            <person name="Morin E."/>
            <person name="Lipzen A."/>
            <person name="Grigoriev I.V."/>
            <person name="Henrissat B."/>
            <person name="Martin F.M."/>
            <person name="Bonfante P."/>
        </authorList>
    </citation>
    <scope>NUCLEOTIDE SEQUENCE [LARGE SCALE GENOMIC DNA]</scope>
    <source>
        <strain evidence="1 2">BEG34</strain>
    </source>
</reference>
<dbReference type="EMBL" id="WTPW01000092">
    <property type="protein sequence ID" value="KAF0549278.1"/>
    <property type="molecule type" value="Genomic_DNA"/>
</dbReference>
<evidence type="ECO:0000313" key="1">
    <source>
        <dbReference type="EMBL" id="KAF0549278.1"/>
    </source>
</evidence>
<evidence type="ECO:0000313" key="2">
    <source>
        <dbReference type="Proteomes" id="UP000439903"/>
    </source>
</evidence>
<dbReference type="OrthoDB" id="2363156at2759"/>
<accession>A0A8H4B006</accession>
<proteinExistence type="predicted"/>
<comment type="caution">
    <text evidence="1">The sequence shown here is derived from an EMBL/GenBank/DDBJ whole genome shotgun (WGS) entry which is preliminary data.</text>
</comment>
<gene>
    <name evidence="1" type="ORF">F8M41_025457</name>
</gene>
<name>A0A8H4B006_GIGMA</name>
<dbReference type="Proteomes" id="UP000439903">
    <property type="component" value="Unassembled WGS sequence"/>
</dbReference>
<sequence>MSITFKQFFTDADYIELCKCLDNKRKLFLQAFKDFENLPNLHANYHLVQHARNYTTLLNTSVGTKEMVHLRHLFDSGIDKHFPLTNNTSMNLLQFKSLMNDWSIIEKPVNPENINEDFYRELASVYRKMGYELAFFEVACRYYELACFLVKDNKTDTCYYLYVGDVVTISEKEDKSFAILRSIFSHKRDNQHFAFIIIDRFELTNQKKLECPVYRLQNTREICPISEVDTNNTAHFIYYCNDNECIIGSEHNFENDLYIKNAYFFKAI</sequence>
<organism evidence="1 2">
    <name type="scientific">Gigaspora margarita</name>
    <dbReference type="NCBI Taxonomy" id="4874"/>
    <lineage>
        <taxon>Eukaryota</taxon>
        <taxon>Fungi</taxon>
        <taxon>Fungi incertae sedis</taxon>
        <taxon>Mucoromycota</taxon>
        <taxon>Glomeromycotina</taxon>
        <taxon>Glomeromycetes</taxon>
        <taxon>Diversisporales</taxon>
        <taxon>Gigasporaceae</taxon>
        <taxon>Gigaspora</taxon>
    </lineage>
</organism>
<protein>
    <submittedName>
        <fullName evidence="1">Uncharacterized protein</fullName>
    </submittedName>
</protein>
<keyword evidence="2" id="KW-1185">Reference proteome</keyword>
<dbReference type="AlphaFoldDB" id="A0A8H4B006"/>